<gene>
    <name evidence="1" type="ORF">Agabi119p4_8451</name>
</gene>
<dbReference type="AlphaFoldDB" id="A0A8H7C745"/>
<dbReference type="EMBL" id="JABXXO010000011">
    <property type="protein sequence ID" value="KAF7763914.1"/>
    <property type="molecule type" value="Genomic_DNA"/>
</dbReference>
<evidence type="ECO:0000313" key="1">
    <source>
        <dbReference type="EMBL" id="KAF7763914.1"/>
    </source>
</evidence>
<reference evidence="1 2" key="1">
    <citation type="journal article" name="Sci. Rep.">
        <title>Telomere-to-telomere assembled and centromere annotated genomes of the two main subspecies of the button mushroom Agaricus bisporus reveal especially polymorphic chromosome ends.</title>
        <authorList>
            <person name="Sonnenberg A.S.M."/>
            <person name="Sedaghat-Telgerd N."/>
            <person name="Lavrijssen B."/>
            <person name="Ohm R.A."/>
            <person name="Hendrickx P.M."/>
            <person name="Scholtmeijer K."/>
            <person name="Baars J.J.P."/>
            <person name="van Peer A."/>
        </authorList>
    </citation>
    <scope>NUCLEOTIDE SEQUENCE [LARGE SCALE GENOMIC DNA]</scope>
    <source>
        <strain evidence="1 2">H119_p4</strain>
    </source>
</reference>
<proteinExistence type="predicted"/>
<protein>
    <submittedName>
        <fullName evidence="1">Uncharacterized protein</fullName>
    </submittedName>
</protein>
<comment type="caution">
    <text evidence="1">The sequence shown here is derived from an EMBL/GenBank/DDBJ whole genome shotgun (WGS) entry which is preliminary data.</text>
</comment>
<accession>A0A8H7C745</accession>
<name>A0A8H7C745_AGABI</name>
<sequence>MLKQLKPRLSTVFKARAPPRCSNCIRTNDFVLPPSTRIVYPQILSIKWPVTAQATADLAVLKALALAQRTNAPARTVLTGATPPLALAVAPARDALARTEDPAAAKFPNPISCSYWNMCNEESRMFLLLHDVYDI</sequence>
<dbReference type="Proteomes" id="UP000629468">
    <property type="component" value="Unassembled WGS sequence"/>
</dbReference>
<organism evidence="1 2">
    <name type="scientific">Agaricus bisporus var. burnettii</name>
    <dbReference type="NCBI Taxonomy" id="192524"/>
    <lineage>
        <taxon>Eukaryota</taxon>
        <taxon>Fungi</taxon>
        <taxon>Dikarya</taxon>
        <taxon>Basidiomycota</taxon>
        <taxon>Agaricomycotina</taxon>
        <taxon>Agaricomycetes</taxon>
        <taxon>Agaricomycetidae</taxon>
        <taxon>Agaricales</taxon>
        <taxon>Agaricineae</taxon>
        <taxon>Agaricaceae</taxon>
        <taxon>Agaricus</taxon>
    </lineage>
</organism>
<evidence type="ECO:0000313" key="2">
    <source>
        <dbReference type="Proteomes" id="UP000629468"/>
    </source>
</evidence>